<comment type="caution">
    <text evidence="3">The sequence shown here is derived from an EMBL/GenBank/DDBJ whole genome shotgun (WGS) entry which is preliminary data.</text>
</comment>
<feature type="domain" description="CTLH" evidence="2">
    <location>
        <begin position="156"/>
        <end position="213"/>
    </location>
</feature>
<dbReference type="OrthoDB" id="2415936at2759"/>
<dbReference type="SMART" id="SM00668">
    <property type="entry name" value="CTLH"/>
    <property type="match status" value="1"/>
</dbReference>
<name>A0A7J7ID13_9RHOD</name>
<dbReference type="PROSITE" id="PS50896">
    <property type="entry name" value="LISH"/>
    <property type="match status" value="1"/>
</dbReference>
<dbReference type="SMART" id="SM00667">
    <property type="entry name" value="LisH"/>
    <property type="match status" value="1"/>
</dbReference>
<reference evidence="3 4" key="1">
    <citation type="journal article" date="2020" name="J. Phycol.">
        <title>Comparative genome analysis reveals Cyanidiococcus gen. nov., a new extremophilic red algal genus sister to Cyanidioschyzon (Cyanidioschyzonaceae, Rhodophyta).</title>
        <authorList>
            <person name="Liu S.-L."/>
            <person name="Chiang Y.-R."/>
            <person name="Yoon H.S."/>
            <person name="Fu H.-Y."/>
        </authorList>
    </citation>
    <scope>NUCLEOTIDE SEQUENCE [LARGE SCALE GENOMIC DNA]</scope>
    <source>
        <strain evidence="3 4">THAL066</strain>
    </source>
</reference>
<keyword evidence="4" id="KW-1185">Reference proteome</keyword>
<evidence type="ECO:0000256" key="1">
    <source>
        <dbReference type="SAM" id="MobiDB-lite"/>
    </source>
</evidence>
<dbReference type="Pfam" id="PF08513">
    <property type="entry name" value="LisH"/>
    <property type="match status" value="1"/>
</dbReference>
<dbReference type="Proteomes" id="UP000530660">
    <property type="component" value="Unassembled WGS sequence"/>
</dbReference>
<dbReference type="InterPro" id="IPR024964">
    <property type="entry name" value="CTLH/CRA"/>
</dbReference>
<dbReference type="InterPro" id="IPR006595">
    <property type="entry name" value="CTLH_C"/>
</dbReference>
<evidence type="ECO:0000313" key="4">
    <source>
        <dbReference type="Proteomes" id="UP000530660"/>
    </source>
</evidence>
<dbReference type="InterPro" id="IPR013144">
    <property type="entry name" value="CRA_dom"/>
</dbReference>
<dbReference type="EMBL" id="VWRR01000016">
    <property type="protein sequence ID" value="KAF6000996.1"/>
    <property type="molecule type" value="Genomic_DNA"/>
</dbReference>
<dbReference type="AlphaFoldDB" id="A0A7J7ID13"/>
<protein>
    <submittedName>
        <fullName evidence="3">Glucose-induced degradation complex subunit</fullName>
    </submittedName>
</protein>
<accession>A0A7J7ID13</accession>
<evidence type="ECO:0000313" key="3">
    <source>
        <dbReference type="EMBL" id="KAF6000996.1"/>
    </source>
</evidence>
<dbReference type="InterPro" id="IPR006594">
    <property type="entry name" value="LisH"/>
</dbReference>
<gene>
    <name evidence="3" type="primary">GID8_1</name>
    <name evidence="3" type="ORF">F1559_000834</name>
</gene>
<feature type="region of interest" description="Disordered" evidence="1">
    <location>
        <begin position="313"/>
        <end position="341"/>
    </location>
</feature>
<dbReference type="PANTHER" id="PTHR12864">
    <property type="entry name" value="RAN BINDING PROTEIN 9-RELATED"/>
    <property type="match status" value="1"/>
</dbReference>
<evidence type="ECO:0000259" key="2">
    <source>
        <dbReference type="PROSITE" id="PS50897"/>
    </source>
</evidence>
<dbReference type="Pfam" id="PF10607">
    <property type="entry name" value="CTLH"/>
    <property type="match status" value="1"/>
</dbReference>
<organism evidence="3 4">
    <name type="scientific">Cyanidiococcus yangmingshanensis</name>
    <dbReference type="NCBI Taxonomy" id="2690220"/>
    <lineage>
        <taxon>Eukaryota</taxon>
        <taxon>Rhodophyta</taxon>
        <taxon>Bangiophyceae</taxon>
        <taxon>Cyanidiales</taxon>
        <taxon>Cyanidiaceae</taxon>
        <taxon>Cyanidiococcus</taxon>
    </lineage>
</organism>
<feature type="compositionally biased region" description="Polar residues" evidence="1">
    <location>
        <begin position="324"/>
        <end position="341"/>
    </location>
</feature>
<proteinExistence type="predicted"/>
<sequence length="341" mass="37920">MVCRDDVVRKQVWRRASHDSVCRECAHSAAVALLAGLFRNRYLVSWCVCVLSLSTGSRSVRTEVMATTQPGRVDNRGGSGTTDTVTADTTRANAAPVGPRQVFSVSDWEARMRQVRIGKRDINRLVMNYLVVEGYADAASAFASESGTEPGVDLSATQQRLEARALVQKGATSEAIERVNDMNPEILDANPTLHFHLQQQRLIELIRRGQTEEAIAFAQSELAPRGQEDERYLEELERTMALLIYDANEHADSDAFRDLFDERQRARLASELNAAILASQNQEISHKLPRLVRLLRHAERDLQSRGVTFPELDWESGTLREPSATVTSTATEQGPSTNLSS</sequence>
<dbReference type="InterPro" id="IPR050618">
    <property type="entry name" value="Ubq-SigPath_Reg"/>
</dbReference>
<dbReference type="PROSITE" id="PS50897">
    <property type="entry name" value="CTLH"/>
    <property type="match status" value="1"/>
</dbReference>
<dbReference type="SMART" id="SM00757">
    <property type="entry name" value="CRA"/>
    <property type="match status" value="1"/>
</dbReference>